<evidence type="ECO:0000259" key="1">
    <source>
        <dbReference type="Pfam" id="PF18603"/>
    </source>
</evidence>
<dbReference type="Proteomes" id="UP001595645">
    <property type="component" value="Unassembled WGS sequence"/>
</dbReference>
<accession>A0ABV7P3J5</accession>
<dbReference type="InterPro" id="IPR040570">
    <property type="entry name" value="LAL_C2"/>
</dbReference>
<dbReference type="RefSeq" id="WP_378241923.1">
    <property type="nucleotide sequence ID" value="NZ_JBHRWK010000044.1"/>
</dbReference>
<organism evidence="2 3">
    <name type="scientific">Amycolatopsis speibonae</name>
    <dbReference type="NCBI Taxonomy" id="1450224"/>
    <lineage>
        <taxon>Bacteria</taxon>
        <taxon>Bacillati</taxon>
        <taxon>Actinomycetota</taxon>
        <taxon>Actinomycetes</taxon>
        <taxon>Pseudonocardiales</taxon>
        <taxon>Pseudonocardiaceae</taxon>
        <taxon>Amycolatopsis</taxon>
    </lineage>
</organism>
<feature type="domain" description="L-amino acid ligase C-terminal" evidence="1">
    <location>
        <begin position="2"/>
        <end position="76"/>
    </location>
</feature>
<name>A0ABV7P3J5_9PSEU</name>
<proteinExistence type="predicted"/>
<protein>
    <recommendedName>
        <fullName evidence="1">L-amino acid ligase C-terminal domain-containing protein</fullName>
    </recommendedName>
</protein>
<keyword evidence="3" id="KW-1185">Reference proteome</keyword>
<reference evidence="3" key="1">
    <citation type="journal article" date="2019" name="Int. J. Syst. Evol. Microbiol.">
        <title>The Global Catalogue of Microorganisms (GCM) 10K type strain sequencing project: providing services to taxonomists for standard genome sequencing and annotation.</title>
        <authorList>
            <consortium name="The Broad Institute Genomics Platform"/>
            <consortium name="The Broad Institute Genome Sequencing Center for Infectious Disease"/>
            <person name="Wu L."/>
            <person name="Ma J."/>
        </authorList>
    </citation>
    <scope>NUCLEOTIDE SEQUENCE [LARGE SCALE GENOMIC DNA]</scope>
    <source>
        <strain evidence="3">CGMCC 4.7676</strain>
    </source>
</reference>
<comment type="caution">
    <text evidence="2">The sequence shown here is derived from an EMBL/GenBank/DDBJ whole genome shotgun (WGS) entry which is preliminary data.</text>
</comment>
<dbReference type="Pfam" id="PF18603">
    <property type="entry name" value="LAL_C2"/>
    <property type="match status" value="1"/>
</dbReference>
<dbReference type="EMBL" id="JBHRWK010000044">
    <property type="protein sequence ID" value="MFC3453135.1"/>
    <property type="molecule type" value="Genomic_DNA"/>
</dbReference>
<gene>
    <name evidence="2" type="ORF">ACFOSH_27185</name>
</gene>
<sequence>MHILASDRGGRIVRIEGADEVRAMSAVSSLELFAEQDSFVKPYEQAGYKMGYAVLSASTVPGVLAAEDELRGTLKFLLDEQGLAVPLP</sequence>
<dbReference type="Gene3D" id="3.30.470.20">
    <property type="entry name" value="ATP-grasp fold, B domain"/>
    <property type="match status" value="1"/>
</dbReference>
<evidence type="ECO:0000313" key="2">
    <source>
        <dbReference type="EMBL" id="MFC3453135.1"/>
    </source>
</evidence>
<evidence type="ECO:0000313" key="3">
    <source>
        <dbReference type="Proteomes" id="UP001595645"/>
    </source>
</evidence>